<evidence type="ECO:0000313" key="5">
    <source>
        <dbReference type="Proteomes" id="UP001153678"/>
    </source>
</evidence>
<accession>A0A9W4WTG2</accession>
<protein>
    <submittedName>
        <fullName evidence="4">6836_t:CDS:1</fullName>
    </submittedName>
</protein>
<dbReference type="InterPro" id="IPR000408">
    <property type="entry name" value="Reg_chr_condens"/>
</dbReference>
<dbReference type="InterPro" id="IPR058923">
    <property type="entry name" value="RCC1-like_dom"/>
</dbReference>
<feature type="repeat" description="RCC1" evidence="2">
    <location>
        <begin position="7"/>
        <end position="74"/>
    </location>
</feature>
<feature type="repeat" description="RCC1" evidence="2">
    <location>
        <begin position="263"/>
        <end position="317"/>
    </location>
</feature>
<evidence type="ECO:0000256" key="1">
    <source>
        <dbReference type="ARBA" id="ARBA00022737"/>
    </source>
</evidence>
<evidence type="ECO:0000256" key="2">
    <source>
        <dbReference type="PROSITE-ProRule" id="PRU00235"/>
    </source>
</evidence>
<gene>
    <name evidence="4" type="ORF">FWILDA_LOCUS4806</name>
</gene>
<comment type="caution">
    <text evidence="4">The sequence shown here is derived from an EMBL/GenBank/DDBJ whole genome shotgun (WGS) entry which is preliminary data.</text>
</comment>
<dbReference type="PROSITE" id="PS00626">
    <property type="entry name" value="RCC1_2"/>
    <property type="match status" value="1"/>
</dbReference>
<dbReference type="InterPro" id="IPR009091">
    <property type="entry name" value="RCC1/BLIP-II"/>
</dbReference>
<dbReference type="InterPro" id="IPR051210">
    <property type="entry name" value="Ub_ligase/GEF_domain"/>
</dbReference>
<dbReference type="AlphaFoldDB" id="A0A9W4WTG2"/>
<dbReference type="PANTHER" id="PTHR22870">
    <property type="entry name" value="REGULATOR OF CHROMOSOME CONDENSATION"/>
    <property type="match status" value="1"/>
</dbReference>
<proteinExistence type="predicted"/>
<dbReference type="SUPFAM" id="SSF50985">
    <property type="entry name" value="RCC1/BLIP-II"/>
    <property type="match status" value="1"/>
</dbReference>
<reference evidence="4" key="1">
    <citation type="submission" date="2022-08" db="EMBL/GenBank/DDBJ databases">
        <authorList>
            <person name="Kallberg Y."/>
            <person name="Tangrot J."/>
            <person name="Rosling A."/>
        </authorList>
    </citation>
    <scope>NUCLEOTIDE SEQUENCE</scope>
    <source>
        <strain evidence="4">Wild A</strain>
    </source>
</reference>
<feature type="repeat" description="RCC1" evidence="2">
    <location>
        <begin position="387"/>
        <end position="437"/>
    </location>
</feature>
<sequence length="446" mass="49493">MSIVQSNKLFACGSNGNGQLGIGTFEDTNLPTACKFLITNQEFYANLESTLDSLETKPKIITGGGNHSAIITSSGELWMSGLNNDGQCGVASEERIQGESFQLKLKSDIFRKVEVFGEHEISQWKFVSCGWNFSLAVENENGYIYSFGKGAFGELGCGESVKETGGRGIRIKGVEGVEKVACGLRHVICLNKKGNCFGWGSNKFGQLTKFDKDNVIVEENNKSVRRKKKNIFFDPIRIFLDLDLRVIDVACGQYHTVLLTHDGKIFTFGLNKYGQLGYDSPAKVQFSDIPKNIEHVSISRVKSIHCGWNNTIVMCEDGKLFICGRNDHGQCGKNNPKNENERTDLNYWMDNPVPLYYLPQHLILDDKFEIEECVCGSEHSLIVSKLGECLSWGWNEHGNCGVGDNENRWQPVKVKINNATVNKVGGGCGNSWIWIQNASKSLVAEG</sequence>
<evidence type="ECO:0000313" key="4">
    <source>
        <dbReference type="EMBL" id="CAI2170890.1"/>
    </source>
</evidence>
<dbReference type="PRINTS" id="PR00633">
    <property type="entry name" value="RCCNDNSATION"/>
</dbReference>
<feature type="repeat" description="RCC1" evidence="2">
    <location>
        <begin position="318"/>
        <end position="386"/>
    </location>
</feature>
<dbReference type="Gene3D" id="2.130.10.30">
    <property type="entry name" value="Regulator of chromosome condensation 1/beta-lactamase-inhibitor protein II"/>
    <property type="match status" value="2"/>
</dbReference>
<dbReference type="Pfam" id="PF25390">
    <property type="entry name" value="WD40_RLD"/>
    <property type="match status" value="1"/>
</dbReference>
<name>A0A9W4WTG2_9GLOM</name>
<dbReference type="PANTHER" id="PTHR22870:SF466">
    <property type="entry name" value="ANKYRIN REPEAT-CONTAINING PROTEIN"/>
    <property type="match status" value="1"/>
</dbReference>
<keyword evidence="1" id="KW-0677">Repeat</keyword>
<feature type="repeat" description="RCC1" evidence="2">
    <location>
        <begin position="194"/>
        <end position="262"/>
    </location>
</feature>
<organism evidence="4 5">
    <name type="scientific">Funneliformis geosporum</name>
    <dbReference type="NCBI Taxonomy" id="1117311"/>
    <lineage>
        <taxon>Eukaryota</taxon>
        <taxon>Fungi</taxon>
        <taxon>Fungi incertae sedis</taxon>
        <taxon>Mucoromycota</taxon>
        <taxon>Glomeromycotina</taxon>
        <taxon>Glomeromycetes</taxon>
        <taxon>Glomerales</taxon>
        <taxon>Glomeraceae</taxon>
        <taxon>Funneliformis</taxon>
    </lineage>
</organism>
<dbReference type="PROSITE" id="PS50012">
    <property type="entry name" value="RCC1_3"/>
    <property type="match status" value="6"/>
</dbReference>
<dbReference type="EMBL" id="CAMKVN010000755">
    <property type="protein sequence ID" value="CAI2170890.1"/>
    <property type="molecule type" value="Genomic_DNA"/>
</dbReference>
<dbReference type="OrthoDB" id="5370059at2759"/>
<keyword evidence="5" id="KW-1185">Reference proteome</keyword>
<dbReference type="Proteomes" id="UP001153678">
    <property type="component" value="Unassembled WGS sequence"/>
</dbReference>
<feature type="domain" description="RCC1-like" evidence="3">
    <location>
        <begin position="9"/>
        <end position="430"/>
    </location>
</feature>
<evidence type="ECO:0000259" key="3">
    <source>
        <dbReference type="Pfam" id="PF25390"/>
    </source>
</evidence>
<feature type="repeat" description="RCC1" evidence="2">
    <location>
        <begin position="142"/>
        <end position="193"/>
    </location>
</feature>